<organism evidence="1">
    <name type="scientific">marine sediment metagenome</name>
    <dbReference type="NCBI Taxonomy" id="412755"/>
    <lineage>
        <taxon>unclassified sequences</taxon>
        <taxon>metagenomes</taxon>
        <taxon>ecological metagenomes</taxon>
    </lineage>
</organism>
<gene>
    <name evidence="1" type="ORF">S06H3_57562</name>
</gene>
<evidence type="ECO:0000313" key="1">
    <source>
        <dbReference type="EMBL" id="GAI48196.1"/>
    </source>
</evidence>
<sequence>MKTKTILEYPYKLRIFEDGRIKSKGLVFPLSNPEF</sequence>
<accession>X1Q0B1</accession>
<reference evidence="1" key="1">
    <citation type="journal article" date="2014" name="Front. Microbiol.">
        <title>High frequency of phylogenetically diverse reductive dehalogenase-homologous genes in deep subseafloor sedimentary metagenomes.</title>
        <authorList>
            <person name="Kawai M."/>
            <person name="Futagami T."/>
            <person name="Toyoda A."/>
            <person name="Takaki Y."/>
            <person name="Nishi S."/>
            <person name="Hori S."/>
            <person name="Arai W."/>
            <person name="Tsubouchi T."/>
            <person name="Morono Y."/>
            <person name="Uchiyama I."/>
            <person name="Ito T."/>
            <person name="Fujiyama A."/>
            <person name="Inagaki F."/>
            <person name="Takami H."/>
        </authorList>
    </citation>
    <scope>NUCLEOTIDE SEQUENCE</scope>
    <source>
        <strain evidence="1">Expedition CK06-06</strain>
    </source>
</reference>
<name>X1Q0B1_9ZZZZ</name>
<protein>
    <submittedName>
        <fullName evidence="1">Uncharacterized protein</fullName>
    </submittedName>
</protein>
<feature type="non-terminal residue" evidence="1">
    <location>
        <position position="35"/>
    </location>
</feature>
<comment type="caution">
    <text evidence="1">The sequence shown here is derived from an EMBL/GenBank/DDBJ whole genome shotgun (WGS) entry which is preliminary data.</text>
</comment>
<dbReference type="EMBL" id="BARV01037165">
    <property type="protein sequence ID" value="GAI48196.1"/>
    <property type="molecule type" value="Genomic_DNA"/>
</dbReference>
<proteinExistence type="predicted"/>
<dbReference type="AlphaFoldDB" id="X1Q0B1"/>